<accession>A0A644ZX41</accession>
<keyword evidence="1" id="KW-1133">Transmembrane helix</keyword>
<dbReference type="EMBL" id="VSSQ01009618">
    <property type="protein sequence ID" value="MPM42144.1"/>
    <property type="molecule type" value="Genomic_DNA"/>
</dbReference>
<gene>
    <name evidence="2" type="ORF">SDC9_88806</name>
</gene>
<proteinExistence type="predicted"/>
<reference evidence="2" key="1">
    <citation type="submission" date="2019-08" db="EMBL/GenBank/DDBJ databases">
        <authorList>
            <person name="Kucharzyk K."/>
            <person name="Murdoch R.W."/>
            <person name="Higgins S."/>
            <person name="Loffler F."/>
        </authorList>
    </citation>
    <scope>NUCLEOTIDE SEQUENCE</scope>
</reference>
<keyword evidence="1" id="KW-0812">Transmembrane</keyword>
<protein>
    <submittedName>
        <fullName evidence="2">Uncharacterized protein</fullName>
    </submittedName>
</protein>
<sequence length="315" mass="36522">MVDQIHPLCNLARHYPEVRNLAKVLLNCSFINKHRCLARNAAWYNLAICKPLDRFVGSRGYVYNKLHEPLDSDILFCRKAEQRHNIPLSKPDRQTFTDFVLGKHAVLKEGLHQRFIVLGCHLGKLLVILLCLVLEFGRDFHLFACAVLVLEPVHLHFQNIYERVERRAGFGGELNYNHFFPECLLEGFEGVFEVCLFVVQLVYSQNKWFVMLFGIPCKYLCSHLYTLLRVDHHYSGIGYLEGRYHSAHEIIGTGSVDYIQLIVHKLCVQQRRINRALVNLLYFGIVAYAGFGFDRTSPVNNFTFKQHGFRKSSFT</sequence>
<dbReference type="AlphaFoldDB" id="A0A644ZX41"/>
<keyword evidence="1" id="KW-0472">Membrane</keyword>
<feature type="transmembrane region" description="Helical" evidence="1">
    <location>
        <begin position="276"/>
        <end position="293"/>
    </location>
</feature>
<evidence type="ECO:0000313" key="2">
    <source>
        <dbReference type="EMBL" id="MPM42144.1"/>
    </source>
</evidence>
<name>A0A644ZX41_9ZZZZ</name>
<evidence type="ECO:0000256" key="1">
    <source>
        <dbReference type="SAM" id="Phobius"/>
    </source>
</evidence>
<feature type="transmembrane region" description="Helical" evidence="1">
    <location>
        <begin position="115"/>
        <end position="134"/>
    </location>
</feature>
<organism evidence="2">
    <name type="scientific">bioreactor metagenome</name>
    <dbReference type="NCBI Taxonomy" id="1076179"/>
    <lineage>
        <taxon>unclassified sequences</taxon>
        <taxon>metagenomes</taxon>
        <taxon>ecological metagenomes</taxon>
    </lineage>
</organism>
<comment type="caution">
    <text evidence="2">The sequence shown here is derived from an EMBL/GenBank/DDBJ whole genome shotgun (WGS) entry which is preliminary data.</text>
</comment>